<name>A0A380Z8A2_9BACE</name>
<accession>A0A380Z8A2</accession>
<gene>
    <name evidence="1" type="ORF">NCTC11155_02629</name>
</gene>
<sequence length="33" mass="3624">MTSLFGFAGEIDFTYGAIDKSDETECGYIKLNS</sequence>
<dbReference type="Proteomes" id="UP000254424">
    <property type="component" value="Unassembled WGS sequence"/>
</dbReference>
<reference evidence="1 2" key="1">
    <citation type="submission" date="2018-06" db="EMBL/GenBank/DDBJ databases">
        <authorList>
            <consortium name="Pathogen Informatics"/>
            <person name="Doyle S."/>
        </authorList>
    </citation>
    <scope>NUCLEOTIDE SEQUENCE [LARGE SCALE GENOMIC DNA]</scope>
    <source>
        <strain evidence="1 2">NCTC11155</strain>
    </source>
</reference>
<evidence type="ECO:0000313" key="2">
    <source>
        <dbReference type="Proteomes" id="UP000254424"/>
    </source>
</evidence>
<protein>
    <submittedName>
        <fullName evidence="1">Uncharacterized protein</fullName>
    </submittedName>
</protein>
<dbReference type="EMBL" id="UFSX01000002">
    <property type="protein sequence ID" value="SUV43237.1"/>
    <property type="molecule type" value="Genomic_DNA"/>
</dbReference>
<evidence type="ECO:0000313" key="1">
    <source>
        <dbReference type="EMBL" id="SUV43237.1"/>
    </source>
</evidence>
<organism evidence="1 2">
    <name type="scientific">Bacteroides eggerthii</name>
    <dbReference type="NCBI Taxonomy" id="28111"/>
    <lineage>
        <taxon>Bacteria</taxon>
        <taxon>Pseudomonadati</taxon>
        <taxon>Bacteroidota</taxon>
        <taxon>Bacteroidia</taxon>
        <taxon>Bacteroidales</taxon>
        <taxon>Bacteroidaceae</taxon>
        <taxon>Bacteroides</taxon>
    </lineage>
</organism>
<dbReference type="AlphaFoldDB" id="A0A380Z8A2"/>
<proteinExistence type="predicted"/>